<keyword evidence="3" id="KW-1185">Reference proteome</keyword>
<evidence type="ECO:0000313" key="2">
    <source>
        <dbReference type="EMBL" id="ARU54551.1"/>
    </source>
</evidence>
<proteinExistence type="predicted"/>
<accession>A0A1Y0I2C6</accession>
<organism evidence="2 3">
    <name type="scientific">Oleiphilus messinensis</name>
    <dbReference type="NCBI Taxonomy" id="141451"/>
    <lineage>
        <taxon>Bacteria</taxon>
        <taxon>Pseudomonadati</taxon>
        <taxon>Pseudomonadota</taxon>
        <taxon>Gammaproteobacteria</taxon>
        <taxon>Oceanospirillales</taxon>
        <taxon>Oleiphilaceae</taxon>
        <taxon>Oleiphilus</taxon>
    </lineage>
</organism>
<reference evidence="2 3" key="1">
    <citation type="submission" date="2017-05" db="EMBL/GenBank/DDBJ databases">
        <title>Genomic insights into alkan degradation activity of Oleiphilus messinensis.</title>
        <authorList>
            <person name="Kozyavkin S.A."/>
            <person name="Slesarev A.I."/>
            <person name="Golyshin P.N."/>
            <person name="Korzhenkov A."/>
            <person name="Golyshina O.N."/>
            <person name="Toshchakov S.V."/>
        </authorList>
    </citation>
    <scope>NUCLEOTIDE SEQUENCE [LARGE SCALE GENOMIC DNA]</scope>
    <source>
        <strain evidence="2 3">ME102</strain>
    </source>
</reference>
<dbReference type="AlphaFoldDB" id="A0A1Y0I2C6"/>
<evidence type="ECO:0000313" key="3">
    <source>
        <dbReference type="Proteomes" id="UP000196027"/>
    </source>
</evidence>
<sequence>MAVNAMGRDSLGSKARRLAQARHKGNDQISTTIDSPALVFQITSEHLKRVDKCPTYIQPNNRTNLKLG</sequence>
<gene>
    <name evidence="2" type="ORF">OLMES_0447</name>
</gene>
<protein>
    <submittedName>
        <fullName evidence="2">Uncharacterized protein</fullName>
    </submittedName>
</protein>
<feature type="region of interest" description="Disordered" evidence="1">
    <location>
        <begin position="1"/>
        <end position="30"/>
    </location>
</feature>
<evidence type="ECO:0000256" key="1">
    <source>
        <dbReference type="SAM" id="MobiDB-lite"/>
    </source>
</evidence>
<dbReference type="Proteomes" id="UP000196027">
    <property type="component" value="Chromosome"/>
</dbReference>
<dbReference type="EMBL" id="CP021425">
    <property type="protein sequence ID" value="ARU54551.1"/>
    <property type="molecule type" value="Genomic_DNA"/>
</dbReference>
<feature type="compositionally biased region" description="Basic residues" evidence="1">
    <location>
        <begin position="14"/>
        <end position="23"/>
    </location>
</feature>
<name>A0A1Y0I2C6_9GAMM</name>
<dbReference type="KEGG" id="ome:OLMES_0447"/>